<evidence type="ECO:0000256" key="1">
    <source>
        <dbReference type="SAM" id="Phobius"/>
    </source>
</evidence>
<reference evidence="2" key="1">
    <citation type="journal article" date="2022" name="Int. J. Syst. Evol. Microbiol.">
        <title>Pseudomonas aegrilactucae sp. nov. and Pseudomonas morbosilactucae sp. nov., pathogens causing bacterial rot of lettuce in Japan.</title>
        <authorList>
            <person name="Sawada H."/>
            <person name="Fujikawa T."/>
            <person name="Satou M."/>
        </authorList>
    </citation>
    <scope>NUCLEOTIDE SEQUENCE</scope>
    <source>
        <strain evidence="2">0166_1</strain>
    </source>
</reference>
<dbReference type="Proteomes" id="UP001162834">
    <property type="component" value="Chromosome"/>
</dbReference>
<dbReference type="AlphaFoldDB" id="A0A9E6XZ77"/>
<gene>
    <name evidence="2" type="ORF">DSM104329_03314</name>
</gene>
<dbReference type="RefSeq" id="WP_259310966.1">
    <property type="nucleotide sequence ID" value="NZ_CP087164.1"/>
</dbReference>
<keyword evidence="1" id="KW-0472">Membrane</keyword>
<accession>A0A9E6XZ77</accession>
<feature type="transmembrane region" description="Helical" evidence="1">
    <location>
        <begin position="204"/>
        <end position="223"/>
    </location>
</feature>
<feature type="transmembrane region" description="Helical" evidence="1">
    <location>
        <begin position="138"/>
        <end position="159"/>
    </location>
</feature>
<dbReference type="EMBL" id="CP087164">
    <property type="protein sequence ID" value="UGS36903.1"/>
    <property type="molecule type" value="Genomic_DNA"/>
</dbReference>
<protein>
    <submittedName>
        <fullName evidence="2">Uncharacterized protein</fullName>
    </submittedName>
</protein>
<feature type="transmembrane region" description="Helical" evidence="1">
    <location>
        <begin position="230"/>
        <end position="248"/>
    </location>
</feature>
<feature type="transmembrane region" description="Helical" evidence="1">
    <location>
        <begin position="27"/>
        <end position="45"/>
    </location>
</feature>
<keyword evidence="3" id="KW-1185">Reference proteome</keyword>
<organism evidence="2 3">
    <name type="scientific">Capillimicrobium parvum</name>
    <dbReference type="NCBI Taxonomy" id="2884022"/>
    <lineage>
        <taxon>Bacteria</taxon>
        <taxon>Bacillati</taxon>
        <taxon>Actinomycetota</taxon>
        <taxon>Thermoleophilia</taxon>
        <taxon>Solirubrobacterales</taxon>
        <taxon>Capillimicrobiaceae</taxon>
        <taxon>Capillimicrobium</taxon>
    </lineage>
</organism>
<evidence type="ECO:0000313" key="3">
    <source>
        <dbReference type="Proteomes" id="UP001162834"/>
    </source>
</evidence>
<keyword evidence="1" id="KW-0812">Transmembrane</keyword>
<evidence type="ECO:0000313" key="2">
    <source>
        <dbReference type="EMBL" id="UGS36903.1"/>
    </source>
</evidence>
<feature type="transmembrane region" description="Helical" evidence="1">
    <location>
        <begin position="113"/>
        <end position="132"/>
    </location>
</feature>
<sequence length="284" mass="28724">MPVIAIGALGAVIFSRRNTFFGAIDAAPVWLLGAAVVLQLLALLARAEAWRVCVGAAGSRVCRRGVFHASGIGGLVGIINGPSGVAARIGALRQAGAQHPNSPRVGALVTAEVPIVAVEAMLAALTSFTLLGPLGLPWWSAVLCVVVAIALGAGLSILARRHTNGPWSGLGALRTLEGRGRIVGFVLIAVFAQIARNWLALHAIGVDASIFDAIAVLIAMVVLSQLPLGPSVGAAAVVLILGANGVALTAAAGVLLSATGMAGTLCFGAWALADRVRPIRRAAF</sequence>
<keyword evidence="1" id="KW-1133">Transmembrane helix</keyword>
<proteinExistence type="predicted"/>
<name>A0A9E6XZ77_9ACTN</name>
<dbReference type="KEGG" id="sbae:DSM104329_03314"/>